<dbReference type="RefSeq" id="WP_162952467.1">
    <property type="nucleotide sequence ID" value="NZ_CP032698.1"/>
</dbReference>
<gene>
    <name evidence="2" type="ORF">DWB77_01561</name>
</gene>
<dbReference type="EMBL" id="CP032698">
    <property type="protein sequence ID" value="AYG79447.1"/>
    <property type="molecule type" value="Genomic_DNA"/>
</dbReference>
<sequence length="53" mass="5815">MPIDPLAALNAMIRAEAARIRPAGPGAPEEAPEPPDDQEPRPRRQHPADPRDR</sequence>
<evidence type="ECO:0000313" key="3">
    <source>
        <dbReference type="Proteomes" id="UP000271554"/>
    </source>
</evidence>
<evidence type="ECO:0000313" key="2">
    <source>
        <dbReference type="EMBL" id="AYG79447.1"/>
    </source>
</evidence>
<feature type="compositionally biased region" description="Low complexity" evidence="1">
    <location>
        <begin position="20"/>
        <end position="29"/>
    </location>
</feature>
<organism evidence="2 3">
    <name type="scientific">Streptomyces hundungensis</name>
    <dbReference type="NCBI Taxonomy" id="1077946"/>
    <lineage>
        <taxon>Bacteria</taxon>
        <taxon>Bacillati</taxon>
        <taxon>Actinomycetota</taxon>
        <taxon>Actinomycetes</taxon>
        <taxon>Kitasatosporales</taxon>
        <taxon>Streptomycetaceae</taxon>
        <taxon>Streptomyces</taxon>
    </lineage>
</organism>
<dbReference type="Proteomes" id="UP000271554">
    <property type="component" value="Chromosome"/>
</dbReference>
<evidence type="ECO:0000256" key="1">
    <source>
        <dbReference type="SAM" id="MobiDB-lite"/>
    </source>
</evidence>
<feature type="compositionally biased region" description="Basic and acidic residues" evidence="1">
    <location>
        <begin position="38"/>
        <end position="53"/>
    </location>
</feature>
<keyword evidence="3" id="KW-1185">Reference proteome</keyword>
<accession>A0A387HFK6</accession>
<reference evidence="2 3" key="1">
    <citation type="submission" date="2018-10" db="EMBL/GenBank/DDBJ databases">
        <title>Relationship between Morphology and Antimicrobial Activity in Streptomyces.</title>
        <authorList>
            <person name="Kang H.J."/>
            <person name="Kim S.B."/>
        </authorList>
    </citation>
    <scope>NUCLEOTIDE SEQUENCE [LARGE SCALE GENOMIC DNA]</scope>
    <source>
        <strain evidence="2 3">BH38</strain>
    </source>
</reference>
<name>A0A387HFK6_9ACTN</name>
<protein>
    <submittedName>
        <fullName evidence="2">Uncharacterized protein</fullName>
    </submittedName>
</protein>
<dbReference type="KEGG" id="shun:DWB77_01561"/>
<dbReference type="AlphaFoldDB" id="A0A387HFK6"/>
<proteinExistence type="predicted"/>
<feature type="region of interest" description="Disordered" evidence="1">
    <location>
        <begin position="18"/>
        <end position="53"/>
    </location>
</feature>